<feature type="compositionally biased region" description="Low complexity" evidence="1">
    <location>
        <begin position="620"/>
        <end position="631"/>
    </location>
</feature>
<dbReference type="OrthoDB" id="3771671at2759"/>
<feature type="compositionally biased region" description="Polar residues" evidence="1">
    <location>
        <begin position="298"/>
        <end position="308"/>
    </location>
</feature>
<feature type="region of interest" description="Disordered" evidence="1">
    <location>
        <begin position="266"/>
        <end position="332"/>
    </location>
</feature>
<feature type="region of interest" description="Disordered" evidence="1">
    <location>
        <begin position="155"/>
        <end position="222"/>
    </location>
</feature>
<feature type="compositionally biased region" description="Low complexity" evidence="1">
    <location>
        <begin position="688"/>
        <end position="704"/>
    </location>
</feature>
<evidence type="ECO:0000313" key="2">
    <source>
        <dbReference type="EMBL" id="KAF2739184.1"/>
    </source>
</evidence>
<feature type="region of interest" description="Disordered" evidence="1">
    <location>
        <begin position="428"/>
        <end position="537"/>
    </location>
</feature>
<feature type="region of interest" description="Disordered" evidence="1">
    <location>
        <begin position="363"/>
        <end position="400"/>
    </location>
</feature>
<feature type="compositionally biased region" description="Pro residues" evidence="1">
    <location>
        <begin position="275"/>
        <end position="287"/>
    </location>
</feature>
<protein>
    <submittedName>
        <fullName evidence="2">Uncharacterized protein</fullName>
    </submittedName>
</protein>
<evidence type="ECO:0000313" key="3">
    <source>
        <dbReference type="Proteomes" id="UP000799444"/>
    </source>
</evidence>
<dbReference type="EMBL" id="ML996105">
    <property type="protein sequence ID" value="KAF2739184.1"/>
    <property type="molecule type" value="Genomic_DNA"/>
</dbReference>
<dbReference type="AlphaFoldDB" id="A0A9P4V5V6"/>
<accession>A0A9P4V5V6</accession>
<feature type="compositionally biased region" description="Basic and acidic residues" evidence="1">
    <location>
        <begin position="726"/>
        <end position="754"/>
    </location>
</feature>
<proteinExistence type="predicted"/>
<feature type="compositionally biased region" description="Polar residues" evidence="1">
    <location>
        <begin position="441"/>
        <end position="456"/>
    </location>
</feature>
<gene>
    <name evidence="2" type="ORF">EJ04DRAFT_354603</name>
</gene>
<evidence type="ECO:0000256" key="1">
    <source>
        <dbReference type="SAM" id="MobiDB-lite"/>
    </source>
</evidence>
<comment type="caution">
    <text evidence="2">The sequence shown here is derived from an EMBL/GenBank/DDBJ whole genome shotgun (WGS) entry which is preliminary data.</text>
</comment>
<feature type="compositionally biased region" description="Polar residues" evidence="1">
    <location>
        <begin position="642"/>
        <end position="660"/>
    </location>
</feature>
<feature type="region of interest" description="Disordered" evidence="1">
    <location>
        <begin position="1"/>
        <end position="47"/>
    </location>
</feature>
<feature type="compositionally biased region" description="Polar residues" evidence="1">
    <location>
        <begin position="322"/>
        <end position="332"/>
    </location>
</feature>
<sequence>MQHQLHTVVSASTSIGPSISNQAGAVDEERQMWPSRPTSNRADTCHNAHSRGSIPAILRCIRSRTASQGKASLIVSLFIHCRFCRKARAAHLFFVCNSLLEGVVSKHVDAIIHSRCSQPLRPYAVSIHQAAHRIASPTLLEGMDRPVRSFKSFIKAVPPHPSSTDNKPLPPTPPQANSPAAQSASPPPTPHRTPSGNSWKAPAEWFNGNLDAKDPLPSPATLRHRQYSPLLPESPLETSDRHVELLTGQAASPNPQRSQLLPIDEREAPGYFGPPRDPPSSPLPLPPVSSRKDKDVELNQQPAHSGSMLNMGPFNEDAMRTASPTGSTVSDASTKQKAFASLGIWSPWEQARIMEAGTLKSNTYEARERRRSSLQHSRIKRMRDGNRNNLLSDDNWEDPEMNGETRKLSFFQDYHDLLTDQYQELSVRQEKVLRSGPPNDRSPSLQRPDETSNAGLSDQLIPPPLEWRKSSNNSSPRSASRNDEAESAGENMTVTMGNRQRRSSRIASWVPRRLSVGTQRQNFKGKPAHSAQGKQLRSGQIPDMEVDQMLRDDLRFSKFFPPSKPLKFRKRFNAVAHQKKPYPQAKASTVPDHVRAPSAASSVHTGKMIRLSDGLAIVRTSAATSSSEPTSPVQPSIPPNRPSISENRASPTFNNTSEQRSSYNSSHSVSRPKTRPPPLGPNRISIEPSSTPHSPTSPSSRTSPNTPPKSPLKTTQQKRGSWQPFHGDDHDEHRPGFFERAREARSKHSQDVRKEKIKRSIKVLGPTDPGVMGSYTKPEPVRGDNKRLPGYMVSGPF</sequence>
<feature type="region of interest" description="Disordered" evidence="1">
    <location>
        <begin position="620"/>
        <end position="797"/>
    </location>
</feature>
<feature type="compositionally biased region" description="Low complexity" evidence="1">
    <location>
        <begin position="470"/>
        <end position="479"/>
    </location>
</feature>
<feature type="compositionally biased region" description="Polar residues" evidence="1">
    <location>
        <begin position="1"/>
        <end position="23"/>
    </location>
</feature>
<reference evidence="2" key="1">
    <citation type="journal article" date="2020" name="Stud. Mycol.">
        <title>101 Dothideomycetes genomes: a test case for predicting lifestyles and emergence of pathogens.</title>
        <authorList>
            <person name="Haridas S."/>
            <person name="Albert R."/>
            <person name="Binder M."/>
            <person name="Bloem J."/>
            <person name="Labutti K."/>
            <person name="Salamov A."/>
            <person name="Andreopoulos B."/>
            <person name="Baker S."/>
            <person name="Barry K."/>
            <person name="Bills G."/>
            <person name="Bluhm B."/>
            <person name="Cannon C."/>
            <person name="Castanera R."/>
            <person name="Culley D."/>
            <person name="Daum C."/>
            <person name="Ezra D."/>
            <person name="Gonzalez J."/>
            <person name="Henrissat B."/>
            <person name="Kuo A."/>
            <person name="Liang C."/>
            <person name="Lipzen A."/>
            <person name="Lutzoni F."/>
            <person name="Magnuson J."/>
            <person name="Mondo S."/>
            <person name="Nolan M."/>
            <person name="Ohm R."/>
            <person name="Pangilinan J."/>
            <person name="Park H.-J."/>
            <person name="Ramirez L."/>
            <person name="Alfaro M."/>
            <person name="Sun H."/>
            <person name="Tritt A."/>
            <person name="Yoshinaga Y."/>
            <person name="Zwiers L.-H."/>
            <person name="Turgeon B."/>
            <person name="Goodwin S."/>
            <person name="Spatafora J."/>
            <person name="Crous P."/>
            <person name="Grigoriev I."/>
        </authorList>
    </citation>
    <scope>NUCLEOTIDE SEQUENCE</scope>
    <source>
        <strain evidence="2">CBS 125425</strain>
    </source>
</reference>
<name>A0A9P4V5V6_9PLEO</name>
<feature type="compositionally biased region" description="Basic residues" evidence="1">
    <location>
        <begin position="369"/>
        <end position="381"/>
    </location>
</feature>
<keyword evidence="3" id="KW-1185">Reference proteome</keyword>
<feature type="region of interest" description="Disordered" evidence="1">
    <location>
        <begin position="578"/>
        <end position="605"/>
    </location>
</feature>
<dbReference type="Proteomes" id="UP000799444">
    <property type="component" value="Unassembled WGS sequence"/>
</dbReference>
<organism evidence="2 3">
    <name type="scientific">Polyplosphaeria fusca</name>
    <dbReference type="NCBI Taxonomy" id="682080"/>
    <lineage>
        <taxon>Eukaryota</taxon>
        <taxon>Fungi</taxon>
        <taxon>Dikarya</taxon>
        <taxon>Ascomycota</taxon>
        <taxon>Pezizomycotina</taxon>
        <taxon>Dothideomycetes</taxon>
        <taxon>Pleosporomycetidae</taxon>
        <taxon>Pleosporales</taxon>
        <taxon>Tetraplosphaeriaceae</taxon>
        <taxon>Polyplosphaeria</taxon>
    </lineage>
</organism>